<comment type="catalytic activity">
    <reaction evidence="12">
        <text>ADP-D-ribose + H2O = D-ribose 5-phosphate + AMP + 2 H(+)</text>
        <dbReference type="Rhea" id="RHEA:10412"/>
        <dbReference type="ChEBI" id="CHEBI:15377"/>
        <dbReference type="ChEBI" id="CHEBI:15378"/>
        <dbReference type="ChEBI" id="CHEBI:57967"/>
        <dbReference type="ChEBI" id="CHEBI:78346"/>
        <dbReference type="ChEBI" id="CHEBI:456215"/>
        <dbReference type="EC" id="3.6.1.13"/>
    </reaction>
</comment>
<dbReference type="Gene3D" id="3.90.79.10">
    <property type="entry name" value="Nucleoside Triphosphate Pyrophosphohydrolase"/>
    <property type="match status" value="1"/>
</dbReference>
<dbReference type="SUPFAM" id="SSF55811">
    <property type="entry name" value="Nudix"/>
    <property type="match status" value="1"/>
</dbReference>
<evidence type="ECO:0000313" key="15">
    <source>
        <dbReference type="Proteomes" id="UP001149719"/>
    </source>
</evidence>
<dbReference type="PANTHER" id="PTHR11839:SF5">
    <property type="entry name" value="ADP-RIBOSE PYROPHOSPHATASE"/>
    <property type="match status" value="1"/>
</dbReference>
<keyword evidence="15" id="KW-1185">Reference proteome</keyword>
<dbReference type="EC" id="3.6.1.13" evidence="3"/>
<name>A0ABT4JS57_9GAMM</name>
<gene>
    <name evidence="14" type="ORF">O1D97_06075</name>
</gene>
<dbReference type="InterPro" id="IPR020084">
    <property type="entry name" value="NUDIX_hydrolase_CS"/>
</dbReference>
<evidence type="ECO:0000313" key="14">
    <source>
        <dbReference type="EMBL" id="MCZ2721227.1"/>
    </source>
</evidence>
<evidence type="ECO:0000256" key="12">
    <source>
        <dbReference type="ARBA" id="ARBA00049546"/>
    </source>
</evidence>
<feature type="domain" description="Nudix hydrolase" evidence="13">
    <location>
        <begin position="60"/>
        <end position="203"/>
    </location>
</feature>
<evidence type="ECO:0000256" key="11">
    <source>
        <dbReference type="ARBA" id="ARBA00033056"/>
    </source>
</evidence>
<comment type="cofactor">
    <cofactor evidence="1">
        <name>Mg(2+)</name>
        <dbReference type="ChEBI" id="CHEBI:18420"/>
    </cofactor>
</comment>
<dbReference type="InterPro" id="IPR000086">
    <property type="entry name" value="NUDIX_hydrolase_dom"/>
</dbReference>
<dbReference type="Proteomes" id="UP001149719">
    <property type="component" value="Unassembled WGS sequence"/>
</dbReference>
<evidence type="ECO:0000256" key="5">
    <source>
        <dbReference type="ARBA" id="ARBA00022723"/>
    </source>
</evidence>
<comment type="similarity">
    <text evidence="2">Belongs to the Nudix hydrolase family. NudF subfamily.</text>
</comment>
<dbReference type="PROSITE" id="PS51462">
    <property type="entry name" value="NUDIX"/>
    <property type="match status" value="1"/>
</dbReference>
<comment type="function">
    <text evidence="8">Acts on ADP-mannose and ADP-glucose as well as ADP-ribose. Prevents glycogen biosynthesis. The reaction catalyzed by this enzyme is a limiting step of the gluconeogenic process.</text>
</comment>
<dbReference type="NCBIfam" id="TIGR00052">
    <property type="entry name" value="nudix-type nucleoside diphosphatase, YffH/AdpP family"/>
    <property type="match status" value="1"/>
</dbReference>
<evidence type="ECO:0000259" key="13">
    <source>
        <dbReference type="PROSITE" id="PS51462"/>
    </source>
</evidence>
<evidence type="ECO:0000256" key="1">
    <source>
        <dbReference type="ARBA" id="ARBA00001946"/>
    </source>
</evidence>
<evidence type="ECO:0000256" key="10">
    <source>
        <dbReference type="ARBA" id="ARBA00030308"/>
    </source>
</evidence>
<proteinExistence type="inferred from homology"/>
<evidence type="ECO:0000256" key="8">
    <source>
        <dbReference type="ARBA" id="ARBA00025164"/>
    </source>
</evidence>
<dbReference type="InterPro" id="IPR015797">
    <property type="entry name" value="NUDIX_hydrolase-like_dom_sf"/>
</dbReference>
<sequence length="215" mass="24552">MSKKSLPTPVEFTPKYNQSDVEIIKEEALYNGFFKMKKVTLKHRLFNGGWSGNIEREMMVRGDAVCVLLYDPRKDKVLLIEQFRACAVKHVSPWLLELVAGMVEDGESNEEVARRESLEEAGVEVLRLEWMLNFVPSPGGLVEYLKMYVGEFDSNKVNLEKSYGLQGENEDIRLHLFDADVAIALLKTNIDNASTIMGLQWLALNKQDLRARWLA</sequence>
<dbReference type="PANTHER" id="PTHR11839">
    <property type="entry name" value="UDP/ADP-SUGAR PYROPHOSPHATASE"/>
    <property type="match status" value="1"/>
</dbReference>
<evidence type="ECO:0000256" key="6">
    <source>
        <dbReference type="ARBA" id="ARBA00022801"/>
    </source>
</evidence>
<organism evidence="14 15">
    <name type="scientific">Marinomonas phaeophyticola</name>
    <dbReference type="NCBI Taxonomy" id="3004091"/>
    <lineage>
        <taxon>Bacteria</taxon>
        <taxon>Pseudomonadati</taxon>
        <taxon>Pseudomonadota</taxon>
        <taxon>Gammaproteobacteria</taxon>
        <taxon>Oceanospirillales</taxon>
        <taxon>Oceanospirillaceae</taxon>
        <taxon>Marinomonas</taxon>
    </lineage>
</organism>
<keyword evidence="6" id="KW-0378">Hydrolase</keyword>
<dbReference type="RefSeq" id="WP_269123814.1">
    <property type="nucleotide sequence ID" value="NZ_JAPUBN010000011.1"/>
</dbReference>
<keyword evidence="7" id="KW-0460">Magnesium</keyword>
<reference evidence="14" key="1">
    <citation type="submission" date="2022-12" db="EMBL/GenBank/DDBJ databases">
        <title>Marinomonas 15G1-11 sp. nov, isolated from marine algae.</title>
        <authorList>
            <person name="Butt M."/>
            <person name="Choi D.G."/>
            <person name="Kim J.M."/>
            <person name="Lee J.K."/>
            <person name="Baek J.H."/>
            <person name="Jeon C.O."/>
        </authorList>
    </citation>
    <scope>NUCLEOTIDE SEQUENCE</scope>
    <source>
        <strain evidence="14">15G1-11</strain>
    </source>
</reference>
<comment type="caution">
    <text evidence="14">The sequence shown here is derived from an EMBL/GenBank/DDBJ whole genome shotgun (WGS) entry which is preliminary data.</text>
</comment>
<dbReference type="CDD" id="cd24155">
    <property type="entry name" value="NUDIX_ADPRase"/>
    <property type="match status" value="1"/>
</dbReference>
<accession>A0ABT4JS57</accession>
<evidence type="ECO:0000256" key="3">
    <source>
        <dbReference type="ARBA" id="ARBA00012453"/>
    </source>
</evidence>
<dbReference type="InterPro" id="IPR004385">
    <property type="entry name" value="NDP_pyrophosphatase"/>
</dbReference>
<dbReference type="PROSITE" id="PS00893">
    <property type="entry name" value="NUDIX_BOX"/>
    <property type="match status" value="1"/>
</dbReference>
<evidence type="ECO:0000256" key="4">
    <source>
        <dbReference type="ARBA" id="ARBA00013297"/>
    </source>
</evidence>
<keyword evidence="5" id="KW-0479">Metal-binding</keyword>
<evidence type="ECO:0000256" key="9">
    <source>
        <dbReference type="ARBA" id="ARBA00030162"/>
    </source>
</evidence>
<protein>
    <recommendedName>
        <fullName evidence="4">ADP-ribose pyrophosphatase</fullName>
        <ecNumber evidence="3">3.6.1.13</ecNumber>
    </recommendedName>
    <alternativeName>
        <fullName evidence="9">ADP-ribose diphosphatase</fullName>
    </alternativeName>
    <alternativeName>
        <fullName evidence="11">ADP-ribose phosphohydrolase</fullName>
    </alternativeName>
    <alternativeName>
        <fullName evidence="10">Adenosine diphosphoribose pyrophosphatase</fullName>
    </alternativeName>
</protein>
<evidence type="ECO:0000256" key="7">
    <source>
        <dbReference type="ARBA" id="ARBA00022842"/>
    </source>
</evidence>
<dbReference type="Pfam" id="PF00293">
    <property type="entry name" value="NUDIX"/>
    <property type="match status" value="1"/>
</dbReference>
<dbReference type="EMBL" id="JAPUBN010000011">
    <property type="protein sequence ID" value="MCZ2721227.1"/>
    <property type="molecule type" value="Genomic_DNA"/>
</dbReference>
<evidence type="ECO:0000256" key="2">
    <source>
        <dbReference type="ARBA" id="ARBA00007482"/>
    </source>
</evidence>